<dbReference type="OrthoDB" id="422574at2759"/>
<dbReference type="SFLD" id="SFLDG00358">
    <property type="entry name" value="Main_(cytGST)"/>
    <property type="match status" value="1"/>
</dbReference>
<keyword evidence="5" id="KW-1185">Reference proteome</keyword>
<dbReference type="Pfam" id="PF13409">
    <property type="entry name" value="GST_N_2"/>
    <property type="match status" value="1"/>
</dbReference>
<dbReference type="SUPFAM" id="SSF52833">
    <property type="entry name" value="Thioredoxin-like"/>
    <property type="match status" value="1"/>
</dbReference>
<organism evidence="4 5">
    <name type="scientific">Lophiotrema nucula</name>
    <dbReference type="NCBI Taxonomy" id="690887"/>
    <lineage>
        <taxon>Eukaryota</taxon>
        <taxon>Fungi</taxon>
        <taxon>Dikarya</taxon>
        <taxon>Ascomycota</taxon>
        <taxon>Pezizomycotina</taxon>
        <taxon>Dothideomycetes</taxon>
        <taxon>Pleosporomycetidae</taxon>
        <taxon>Pleosporales</taxon>
        <taxon>Lophiotremataceae</taxon>
        <taxon>Lophiotrema</taxon>
    </lineage>
</organism>
<dbReference type="InterPro" id="IPR004046">
    <property type="entry name" value="GST_C"/>
</dbReference>
<dbReference type="PROSITE" id="PS50405">
    <property type="entry name" value="GST_CTER"/>
    <property type="match status" value="1"/>
</dbReference>
<proteinExistence type="inferred from homology"/>
<dbReference type="SUPFAM" id="SSF47616">
    <property type="entry name" value="GST C-terminal domain-like"/>
    <property type="match status" value="1"/>
</dbReference>
<comment type="similarity">
    <text evidence="1">Belongs to the GST superfamily.</text>
</comment>
<dbReference type="Gene3D" id="1.20.1050.10">
    <property type="match status" value="1"/>
</dbReference>
<accession>A0A6A5YV59</accession>
<reference evidence="4" key="1">
    <citation type="journal article" date="2020" name="Stud. Mycol.">
        <title>101 Dothideomycetes genomes: a test case for predicting lifestyles and emergence of pathogens.</title>
        <authorList>
            <person name="Haridas S."/>
            <person name="Albert R."/>
            <person name="Binder M."/>
            <person name="Bloem J."/>
            <person name="Labutti K."/>
            <person name="Salamov A."/>
            <person name="Andreopoulos B."/>
            <person name="Baker S."/>
            <person name="Barry K."/>
            <person name="Bills G."/>
            <person name="Bluhm B."/>
            <person name="Cannon C."/>
            <person name="Castanera R."/>
            <person name="Culley D."/>
            <person name="Daum C."/>
            <person name="Ezra D."/>
            <person name="Gonzalez J."/>
            <person name="Henrissat B."/>
            <person name="Kuo A."/>
            <person name="Liang C."/>
            <person name="Lipzen A."/>
            <person name="Lutzoni F."/>
            <person name="Magnuson J."/>
            <person name="Mondo S."/>
            <person name="Nolan M."/>
            <person name="Ohm R."/>
            <person name="Pangilinan J."/>
            <person name="Park H.-J."/>
            <person name="Ramirez L."/>
            <person name="Alfaro M."/>
            <person name="Sun H."/>
            <person name="Tritt A."/>
            <person name="Yoshinaga Y."/>
            <person name="Zwiers L.-H."/>
            <person name="Turgeon B."/>
            <person name="Goodwin S."/>
            <person name="Spatafora J."/>
            <person name="Crous P."/>
            <person name="Grigoriev I."/>
        </authorList>
    </citation>
    <scope>NUCLEOTIDE SEQUENCE</scope>
    <source>
        <strain evidence="4">CBS 627.86</strain>
    </source>
</reference>
<evidence type="ECO:0000256" key="1">
    <source>
        <dbReference type="ARBA" id="ARBA00007409"/>
    </source>
</evidence>
<dbReference type="InterPro" id="IPR040079">
    <property type="entry name" value="Glutathione_S-Trfase"/>
</dbReference>
<dbReference type="InterPro" id="IPR010987">
    <property type="entry name" value="Glutathione-S-Trfase_C-like"/>
</dbReference>
<dbReference type="PROSITE" id="PS50404">
    <property type="entry name" value="GST_NTER"/>
    <property type="match status" value="1"/>
</dbReference>
<dbReference type="PANTHER" id="PTHR44051">
    <property type="entry name" value="GLUTATHIONE S-TRANSFERASE-RELATED"/>
    <property type="match status" value="1"/>
</dbReference>
<sequence length="212" mass="24170">MHLYESIIPSGNAYKVQLLLAHLGISYETTALDILATPSETRTPEFLKLNPNGGIPVLVLDDGTPLAESNAILCYLAEGTRYLPDDKVNKARVLRWMFFEQNSHEIYVGVWKFLTYWCPTGFSHLSEHEINTLRERGQKAIDVMERHLADGNKKFFVDETFTIADICLYAYTSHAEKVGFEVGEKVKEWLKRVESQEGHVRIKKDATGKCPY</sequence>
<evidence type="ECO:0000313" key="5">
    <source>
        <dbReference type="Proteomes" id="UP000799770"/>
    </source>
</evidence>
<dbReference type="InterPro" id="IPR004045">
    <property type="entry name" value="Glutathione_S-Trfase_N"/>
</dbReference>
<dbReference type="GO" id="GO:0016740">
    <property type="term" value="F:transferase activity"/>
    <property type="evidence" value="ECO:0007669"/>
    <property type="project" value="UniProtKB-KW"/>
</dbReference>
<dbReference type="InterPro" id="IPR036282">
    <property type="entry name" value="Glutathione-S-Trfase_C_sf"/>
</dbReference>
<keyword evidence="4" id="KW-0808">Transferase</keyword>
<gene>
    <name evidence="4" type="ORF">BDV96DRAFT_194219</name>
</gene>
<protein>
    <submittedName>
        <fullName evidence="4">Glutathione S-transferase</fullName>
    </submittedName>
</protein>
<dbReference type="CDD" id="cd03056">
    <property type="entry name" value="GST_N_4"/>
    <property type="match status" value="1"/>
</dbReference>
<dbReference type="Proteomes" id="UP000799770">
    <property type="component" value="Unassembled WGS sequence"/>
</dbReference>
<feature type="domain" description="GST C-terminal" evidence="3">
    <location>
        <begin position="86"/>
        <end position="212"/>
    </location>
</feature>
<dbReference type="SFLD" id="SFLDS00019">
    <property type="entry name" value="Glutathione_Transferase_(cytos"/>
    <property type="match status" value="1"/>
</dbReference>
<evidence type="ECO:0000259" key="2">
    <source>
        <dbReference type="PROSITE" id="PS50404"/>
    </source>
</evidence>
<evidence type="ECO:0000259" key="3">
    <source>
        <dbReference type="PROSITE" id="PS50405"/>
    </source>
</evidence>
<evidence type="ECO:0000313" key="4">
    <source>
        <dbReference type="EMBL" id="KAF2111005.1"/>
    </source>
</evidence>
<name>A0A6A5YV59_9PLEO</name>
<dbReference type="InterPro" id="IPR036249">
    <property type="entry name" value="Thioredoxin-like_sf"/>
</dbReference>
<dbReference type="EMBL" id="ML977336">
    <property type="protein sequence ID" value="KAF2111005.1"/>
    <property type="molecule type" value="Genomic_DNA"/>
</dbReference>
<dbReference type="Pfam" id="PF00043">
    <property type="entry name" value="GST_C"/>
    <property type="match status" value="1"/>
</dbReference>
<dbReference type="PANTHER" id="PTHR44051:SF2">
    <property type="entry name" value="HYPOTHETICAL GLUTATHIONE S-TRANSFERASE LIKE PROTEIN"/>
    <property type="match status" value="1"/>
</dbReference>
<feature type="domain" description="GST N-terminal" evidence="2">
    <location>
        <begin position="1"/>
        <end position="84"/>
    </location>
</feature>
<dbReference type="Gene3D" id="3.40.30.10">
    <property type="entry name" value="Glutaredoxin"/>
    <property type="match status" value="1"/>
</dbReference>
<dbReference type="AlphaFoldDB" id="A0A6A5YV59"/>